<comment type="caution">
    <text evidence="2">The sequence shown here is derived from an EMBL/GenBank/DDBJ whole genome shotgun (WGS) entry which is preliminary data.</text>
</comment>
<dbReference type="RefSeq" id="WP_344755264.1">
    <property type="nucleotide sequence ID" value="NZ_BAABBW010000004.1"/>
</dbReference>
<evidence type="ECO:0008006" key="4">
    <source>
        <dbReference type="Google" id="ProtNLM"/>
    </source>
</evidence>
<name>A0ABP8A4L9_9MICO</name>
<proteinExistence type="predicted"/>
<accession>A0ABP8A4L9</accession>
<feature type="transmembrane region" description="Helical" evidence="1">
    <location>
        <begin position="12"/>
        <end position="38"/>
    </location>
</feature>
<keyword evidence="3" id="KW-1185">Reference proteome</keyword>
<protein>
    <recommendedName>
        <fullName evidence="4">Type II secretion system protein</fullName>
    </recommendedName>
</protein>
<dbReference type="EMBL" id="BAABBW010000004">
    <property type="protein sequence ID" value="GAA4177742.1"/>
    <property type="molecule type" value="Genomic_DNA"/>
</dbReference>
<evidence type="ECO:0000313" key="2">
    <source>
        <dbReference type="EMBL" id="GAA4177742.1"/>
    </source>
</evidence>
<evidence type="ECO:0000313" key="3">
    <source>
        <dbReference type="Proteomes" id="UP001501079"/>
    </source>
</evidence>
<keyword evidence="1" id="KW-0812">Transmembrane</keyword>
<gene>
    <name evidence="2" type="ORF">GCM10022287_26990</name>
</gene>
<reference evidence="3" key="1">
    <citation type="journal article" date="2019" name="Int. J. Syst. Evol. Microbiol.">
        <title>The Global Catalogue of Microorganisms (GCM) 10K type strain sequencing project: providing services to taxonomists for standard genome sequencing and annotation.</title>
        <authorList>
            <consortium name="The Broad Institute Genomics Platform"/>
            <consortium name="The Broad Institute Genome Sequencing Center for Infectious Disease"/>
            <person name="Wu L."/>
            <person name="Ma J."/>
        </authorList>
    </citation>
    <scope>NUCLEOTIDE SEQUENCE [LARGE SCALE GENOMIC DNA]</scope>
    <source>
        <strain evidence="3">JCM 17591</strain>
    </source>
</reference>
<organism evidence="2 3">
    <name type="scientific">Gryllotalpicola koreensis</name>
    <dbReference type="NCBI Taxonomy" id="993086"/>
    <lineage>
        <taxon>Bacteria</taxon>
        <taxon>Bacillati</taxon>
        <taxon>Actinomycetota</taxon>
        <taxon>Actinomycetes</taxon>
        <taxon>Micrococcales</taxon>
        <taxon>Microbacteriaceae</taxon>
        <taxon>Gryllotalpicola</taxon>
    </lineage>
</organism>
<keyword evidence="1" id="KW-0472">Membrane</keyword>
<keyword evidence="1" id="KW-1133">Transmembrane helix</keyword>
<sequence length="138" mass="14188">MRRGSVESERQAGLGLIEIVVSMFVLALLTLAVLPVLVTGLRTSEANASQATAGQLASSTIENARSRAPKCADLAAFISSSPATSVSRGTVLTATVSPVLSCSAIPSYPVTVPVMVKVIDSRGKSYATASARVLLTQP</sequence>
<dbReference type="Proteomes" id="UP001501079">
    <property type="component" value="Unassembled WGS sequence"/>
</dbReference>
<evidence type="ECO:0000256" key="1">
    <source>
        <dbReference type="SAM" id="Phobius"/>
    </source>
</evidence>